<dbReference type="Proteomes" id="UP000232638">
    <property type="component" value="Chromosome"/>
</dbReference>
<dbReference type="InterPro" id="IPR037069">
    <property type="entry name" value="AcylCoA_DH/ox_N_sf"/>
</dbReference>
<dbReference type="Gene3D" id="1.20.140.10">
    <property type="entry name" value="Butyryl-CoA Dehydrogenase, subunit A, domain 3"/>
    <property type="match status" value="1"/>
</dbReference>
<dbReference type="SUPFAM" id="SSF158494">
    <property type="entry name" value="PG0775 C-terminal domain-like"/>
    <property type="match status" value="1"/>
</dbReference>
<keyword evidence="3 5" id="KW-0285">Flavoprotein</keyword>
<dbReference type="GO" id="GO:0003995">
    <property type="term" value="F:acyl-CoA dehydrogenase activity"/>
    <property type="evidence" value="ECO:0007669"/>
    <property type="project" value="InterPro"/>
</dbReference>
<dbReference type="InterPro" id="IPR009075">
    <property type="entry name" value="AcylCo_DH/oxidase_C"/>
</dbReference>
<dbReference type="Gene3D" id="1.20.120.470">
    <property type="entry name" value="Acyl-CoA dehydrogenase, C-terminal domain"/>
    <property type="match status" value="1"/>
</dbReference>
<sequence length="573" mass="63746">MANYFTDNTDLLFHFDRLKLEEVVDIAEHGYTEAAHYNYAPTDYQDALDNYRKVLEIVGDITANNVAPQAAAVDEEGSHFAAGKVTYAKGVQEALDLLTQAELMGFTLPRRYGGLNIPTTLYTMAIEMVARAEASLMNLFGLQDIAETINKYGTEEQRQEFLPQFASGAATGAMVLTEPDAGSDLQAVNMLAYQDDDGQWRLKGVKRFITNGNAQILLVLARSEPGTKDGRGLSLFACYGKDNVQVRRIENKLGIHGSPTCELQFNDTPAQLIGKRKFGLIKYVMDMMNGARLGVAAQGLGISQAAYEEALRYARAREQFGKSIYAIPVVANLLMEMRVTLESDRSLLYAGCHWVDLRNKLEEKIEALKAAGKDSSEQTAKLKEATRVAALLTPMAKYVLSENANKITYDALQIHGGTGYMKEFNVERLTRDARITNIYEGTSQLQIVAATGGVINDILADHFTALEQKGKAGNLAQLADELKEMRVLFLDALKYVTDKTDKQFQSIAAKELVEIYSYLYTGWLLMDEAEQDSRKVFIARRYIIGAAAKTRKNWEVIKKDLFADLLYADDILI</sequence>
<dbReference type="SUPFAM" id="SSF56645">
    <property type="entry name" value="Acyl-CoA dehydrogenase NM domain-like"/>
    <property type="match status" value="1"/>
</dbReference>
<evidence type="ECO:0000256" key="5">
    <source>
        <dbReference type="RuleBase" id="RU362125"/>
    </source>
</evidence>
<evidence type="ECO:0000313" key="9">
    <source>
        <dbReference type="EMBL" id="AUB81792.1"/>
    </source>
</evidence>
<evidence type="ECO:0000256" key="4">
    <source>
        <dbReference type="ARBA" id="ARBA00022827"/>
    </source>
</evidence>
<dbReference type="OrthoDB" id="9764895at2"/>
<dbReference type="Pfam" id="PF02770">
    <property type="entry name" value="Acyl-CoA_dh_M"/>
    <property type="match status" value="1"/>
</dbReference>
<evidence type="ECO:0000259" key="6">
    <source>
        <dbReference type="Pfam" id="PF00441"/>
    </source>
</evidence>
<dbReference type="InterPro" id="IPR006091">
    <property type="entry name" value="Acyl-CoA_Oxase/DH_mid-dom"/>
</dbReference>
<evidence type="ECO:0000313" key="10">
    <source>
        <dbReference type="Proteomes" id="UP000232638"/>
    </source>
</evidence>
<dbReference type="InterPro" id="IPR036797">
    <property type="entry name" value="Acyl-CoA_dehydrogenase_C_sf"/>
</dbReference>
<evidence type="ECO:0000256" key="3">
    <source>
        <dbReference type="ARBA" id="ARBA00022630"/>
    </source>
</evidence>
<dbReference type="KEGG" id="tsy:THSYN_13025"/>
<organism evidence="9 10">
    <name type="scientific">Candidatus Thiodictyon syntrophicum</name>
    <dbReference type="NCBI Taxonomy" id="1166950"/>
    <lineage>
        <taxon>Bacteria</taxon>
        <taxon>Pseudomonadati</taxon>
        <taxon>Pseudomonadota</taxon>
        <taxon>Gammaproteobacteria</taxon>
        <taxon>Chromatiales</taxon>
        <taxon>Chromatiaceae</taxon>
        <taxon>Thiodictyon</taxon>
    </lineage>
</organism>
<name>A0A2K8U870_9GAMM</name>
<protein>
    <submittedName>
        <fullName evidence="9">Acyl-CoA dehydrogenase</fullName>
    </submittedName>
</protein>
<feature type="domain" description="Acyl-CoA oxidase/dehydrogenase middle" evidence="7">
    <location>
        <begin position="173"/>
        <end position="267"/>
    </location>
</feature>
<dbReference type="AlphaFoldDB" id="A0A2K8U870"/>
<dbReference type="PANTHER" id="PTHR42803:SF1">
    <property type="entry name" value="BROAD-SPECIFICITY LINEAR ACYL-COA DEHYDROGENASE FADE5"/>
    <property type="match status" value="1"/>
</dbReference>
<feature type="domain" description="Acyl-CoA dehydrogenase/oxidase C-terminal" evidence="6">
    <location>
        <begin position="377"/>
        <end position="447"/>
    </location>
</feature>
<dbReference type="Gene3D" id="2.40.110.10">
    <property type="entry name" value="Butyryl-CoA Dehydrogenase, subunit A, domain 2"/>
    <property type="match status" value="1"/>
</dbReference>
<evidence type="ECO:0000256" key="2">
    <source>
        <dbReference type="ARBA" id="ARBA00009347"/>
    </source>
</evidence>
<dbReference type="Pfam" id="PF00441">
    <property type="entry name" value="Acyl-CoA_dh_1"/>
    <property type="match status" value="1"/>
</dbReference>
<dbReference type="InterPro" id="IPR036250">
    <property type="entry name" value="AcylCo_DH-like_C"/>
</dbReference>
<comment type="cofactor">
    <cofactor evidence="1 5">
        <name>FAD</name>
        <dbReference type="ChEBI" id="CHEBI:57692"/>
    </cofactor>
</comment>
<evidence type="ECO:0000256" key="1">
    <source>
        <dbReference type="ARBA" id="ARBA00001974"/>
    </source>
</evidence>
<dbReference type="EMBL" id="CP020370">
    <property type="protein sequence ID" value="AUB81792.1"/>
    <property type="molecule type" value="Genomic_DNA"/>
</dbReference>
<evidence type="ECO:0000259" key="8">
    <source>
        <dbReference type="Pfam" id="PF02771"/>
    </source>
</evidence>
<dbReference type="InterPro" id="IPR006089">
    <property type="entry name" value="Acyl-CoA_DH_CS"/>
</dbReference>
<dbReference type="InterPro" id="IPR013786">
    <property type="entry name" value="AcylCoA_DH/ox_N"/>
</dbReference>
<dbReference type="RefSeq" id="WP_100919549.1">
    <property type="nucleotide sequence ID" value="NZ_CP020370.1"/>
</dbReference>
<dbReference type="PROSITE" id="PS00073">
    <property type="entry name" value="ACYL_COA_DH_2"/>
    <property type="match status" value="1"/>
</dbReference>
<reference evidence="9 10" key="1">
    <citation type="submission" date="2017-03" db="EMBL/GenBank/DDBJ databases">
        <title>Complete genome sequence of Candidatus 'Thiodictyon syntrophicum' sp. nov. strain Cad16T, a photolithoautotroph purple sulfur bacterium isolated from an alpine meromictic lake.</title>
        <authorList>
            <person name="Luedin S.M."/>
            <person name="Pothier J.F."/>
            <person name="Danza F."/>
            <person name="Storelli N."/>
            <person name="Wittwer M."/>
            <person name="Tonolla M."/>
        </authorList>
    </citation>
    <scope>NUCLEOTIDE SEQUENCE [LARGE SCALE GENOMIC DNA]</scope>
    <source>
        <strain evidence="9 10">Cad16T</strain>
    </source>
</reference>
<dbReference type="PANTHER" id="PTHR42803">
    <property type="entry name" value="ACYL-COA DEHYDROGENASE"/>
    <property type="match status" value="1"/>
</dbReference>
<dbReference type="Gene3D" id="1.10.540.10">
    <property type="entry name" value="Acyl-CoA dehydrogenase/oxidase, N-terminal domain"/>
    <property type="match status" value="1"/>
</dbReference>
<keyword evidence="4 5" id="KW-0274">FAD</keyword>
<gene>
    <name evidence="9" type="ORF">THSYN_13025</name>
</gene>
<keyword evidence="5" id="KW-0560">Oxidoreductase</keyword>
<dbReference type="SUPFAM" id="SSF47203">
    <property type="entry name" value="Acyl-CoA dehydrogenase C-terminal domain-like"/>
    <property type="match status" value="1"/>
</dbReference>
<dbReference type="Pfam" id="PF02771">
    <property type="entry name" value="Acyl-CoA_dh_N"/>
    <property type="match status" value="1"/>
</dbReference>
<proteinExistence type="inferred from homology"/>
<dbReference type="InterPro" id="IPR046373">
    <property type="entry name" value="Acyl-CoA_Oxase/DH_mid-dom_sf"/>
</dbReference>
<dbReference type="InterPro" id="IPR009100">
    <property type="entry name" value="AcylCoA_DH/oxidase_NM_dom_sf"/>
</dbReference>
<accession>A0A2K8U870</accession>
<keyword evidence="10" id="KW-1185">Reference proteome</keyword>
<dbReference type="InterPro" id="IPR052166">
    <property type="entry name" value="Diverse_Acyl-CoA_DH"/>
</dbReference>
<comment type="similarity">
    <text evidence="2 5">Belongs to the acyl-CoA dehydrogenase family.</text>
</comment>
<dbReference type="GO" id="GO:0050660">
    <property type="term" value="F:flavin adenine dinucleotide binding"/>
    <property type="evidence" value="ECO:0007669"/>
    <property type="project" value="InterPro"/>
</dbReference>
<evidence type="ECO:0000259" key="7">
    <source>
        <dbReference type="Pfam" id="PF02770"/>
    </source>
</evidence>
<feature type="domain" description="Acyl-CoA dehydrogenase/oxidase N-terminal" evidence="8">
    <location>
        <begin position="52"/>
        <end position="168"/>
    </location>
</feature>